<dbReference type="RefSeq" id="WP_115837578.1">
    <property type="nucleotide sequence ID" value="NZ_CP025086.1"/>
</dbReference>
<dbReference type="PANTHER" id="PTHR39327">
    <property type="match status" value="1"/>
</dbReference>
<dbReference type="EMBL" id="QUMO01000005">
    <property type="protein sequence ID" value="REF84234.1"/>
    <property type="molecule type" value="Genomic_DNA"/>
</dbReference>
<dbReference type="Proteomes" id="UP000256900">
    <property type="component" value="Unassembled WGS sequence"/>
</dbReference>
<dbReference type="AlphaFoldDB" id="A0A3D9YNY4"/>
<reference evidence="1 2" key="1">
    <citation type="submission" date="2018-08" db="EMBL/GenBank/DDBJ databases">
        <title>Genomic Encyclopedia of Type Strains, Phase IV (KMG-IV): sequencing the most valuable type-strain genomes for metagenomic binning, comparative biology and taxonomic classification.</title>
        <authorList>
            <person name="Goeker M."/>
        </authorList>
    </citation>
    <scope>NUCLEOTIDE SEQUENCE [LARGE SCALE GENOMIC DNA]</scope>
    <source>
        <strain evidence="1 2">BW863</strain>
    </source>
</reference>
<dbReference type="Pfam" id="PF06035">
    <property type="entry name" value="Peptidase_C93"/>
    <property type="match status" value="1"/>
</dbReference>
<accession>A0A3D9YNY4</accession>
<dbReference type="InterPro" id="IPR010319">
    <property type="entry name" value="Transglutaminase-like_Cys_pept"/>
</dbReference>
<comment type="caution">
    <text evidence="1">The sequence shown here is derived from an EMBL/GenBank/DDBJ whole genome shotgun (WGS) entry which is preliminary data.</text>
</comment>
<dbReference type="Gene3D" id="3.10.620.30">
    <property type="match status" value="1"/>
</dbReference>
<dbReference type="OrthoDB" id="7206808at2"/>
<evidence type="ECO:0000313" key="2">
    <source>
        <dbReference type="Proteomes" id="UP000256900"/>
    </source>
</evidence>
<proteinExistence type="predicted"/>
<dbReference type="PANTHER" id="PTHR39327:SF1">
    <property type="entry name" value="BLR5470 PROTEIN"/>
    <property type="match status" value="1"/>
</dbReference>
<sequence length="207" mass="23281">MGFNGIFRVLWIALGIVGFSLAYAQSGGTKELRASDAVLTGPTSVPYGWVDFCGREPQECSQPVLPATEITLTPAVWRLLNTVNHQANRTIQPISNFDHWGTLLDHWDYPKDGKGDCKIYALWKRKLLMDAGLPRQALLMTIVRDLDGEGHTILTVKTSRGEFVLDNLRNDIRSWDETGYHFLKRQSQENPNIWVGIAQNARVSSLN</sequence>
<gene>
    <name evidence="1" type="ORF">DES32_3081</name>
</gene>
<organism evidence="1 2">
    <name type="scientific">Methylovirgula ligni</name>
    <dbReference type="NCBI Taxonomy" id="569860"/>
    <lineage>
        <taxon>Bacteria</taxon>
        <taxon>Pseudomonadati</taxon>
        <taxon>Pseudomonadota</taxon>
        <taxon>Alphaproteobacteria</taxon>
        <taxon>Hyphomicrobiales</taxon>
        <taxon>Beijerinckiaceae</taxon>
        <taxon>Methylovirgula</taxon>
    </lineage>
</organism>
<evidence type="ECO:0000313" key="1">
    <source>
        <dbReference type="EMBL" id="REF84234.1"/>
    </source>
</evidence>
<name>A0A3D9YNY4_9HYPH</name>
<keyword evidence="2" id="KW-1185">Reference proteome</keyword>
<protein>
    <submittedName>
        <fullName evidence="1">Putative transglutaminase-like cysteine proteinase</fullName>
    </submittedName>
</protein>